<proteinExistence type="predicted"/>
<dbReference type="GeneID" id="9687052"/>
<feature type="compositionally biased region" description="Basic and acidic residues" evidence="1">
    <location>
        <begin position="116"/>
        <end position="128"/>
    </location>
</feature>
<evidence type="ECO:0000313" key="2">
    <source>
        <dbReference type="EMBL" id="EEH54004.1"/>
    </source>
</evidence>
<dbReference type="KEGG" id="mpp:MICPUCDRAFT_48201"/>
<dbReference type="Proteomes" id="UP000001876">
    <property type="component" value="Unassembled WGS sequence"/>
</dbReference>
<organism evidence="3">
    <name type="scientific">Micromonas pusilla (strain CCMP1545)</name>
    <name type="common">Picoplanktonic green alga</name>
    <dbReference type="NCBI Taxonomy" id="564608"/>
    <lineage>
        <taxon>Eukaryota</taxon>
        <taxon>Viridiplantae</taxon>
        <taxon>Chlorophyta</taxon>
        <taxon>Mamiellophyceae</taxon>
        <taxon>Mamiellales</taxon>
        <taxon>Mamiellaceae</taxon>
        <taxon>Micromonas</taxon>
    </lineage>
</organism>
<sequence>MGFWSRIARVPRAVKNSIKRRVMKPFKKRGYFLTEEEKRRLNPTHFDKINGRFRKYHPADVKAMKLKHRAEFLALRKKMIAAAAKGSKAKERQVMRALFNATRERSDAVNGGGGDFRADADADADGSRRLQNKSKWGVAKASLAFGLPDKKKRAGPALRWRDGPAFATPPHIASMDCEPMKHDPSDLVHGDGGDGWEPGATRRRPPTPTPGRSTPLRDDWGRAFSEVDSDSELEYETFETDLDDDEDMTSIPKTLRRRRINFDGTPVSYARAGASLRWENYDKEEEARSRAYVDFLKQRLDEYNEMMKWEYRERYGRARAWTPKPTPAWMKHEAPPPWALRAGRDATTRENVDGFDDETKHRVFSWWAAIDMRREAVIQDLERVRVTDETWGEESAAEARRVGYGAIQRATGHAAGAPRSLPEYARASVLSSAASAGGAGQSITSKDLPRHLAAGALLEDKDAMMRRWVGRPPPKPPESVRAVRRAKKLEEKRLKAVRKAAWKQAHKELVALRKMQKKYAAMHPDR</sequence>
<dbReference type="RefSeq" id="XP_003061374.1">
    <property type="nucleotide sequence ID" value="XM_003061328.1"/>
</dbReference>
<gene>
    <name evidence="2" type="ORF">MICPUCDRAFT_48201</name>
</gene>
<feature type="region of interest" description="Disordered" evidence="1">
    <location>
        <begin position="106"/>
        <end position="128"/>
    </location>
</feature>
<reference evidence="2 3" key="1">
    <citation type="journal article" date="2009" name="Science">
        <title>Green evolution and dynamic adaptations revealed by genomes of the marine picoeukaryotes Micromonas.</title>
        <authorList>
            <person name="Worden A.Z."/>
            <person name="Lee J.H."/>
            <person name="Mock T."/>
            <person name="Rouze P."/>
            <person name="Simmons M.P."/>
            <person name="Aerts A.L."/>
            <person name="Allen A.E."/>
            <person name="Cuvelier M.L."/>
            <person name="Derelle E."/>
            <person name="Everett M.V."/>
            <person name="Foulon E."/>
            <person name="Grimwood J."/>
            <person name="Gundlach H."/>
            <person name="Henrissat B."/>
            <person name="Napoli C."/>
            <person name="McDonald S.M."/>
            <person name="Parker M.S."/>
            <person name="Rombauts S."/>
            <person name="Salamov A."/>
            <person name="Von Dassow P."/>
            <person name="Badger J.H."/>
            <person name="Coutinho P.M."/>
            <person name="Demir E."/>
            <person name="Dubchak I."/>
            <person name="Gentemann C."/>
            <person name="Eikrem W."/>
            <person name="Gready J.E."/>
            <person name="John U."/>
            <person name="Lanier W."/>
            <person name="Lindquist E.A."/>
            <person name="Lucas S."/>
            <person name="Mayer K.F."/>
            <person name="Moreau H."/>
            <person name="Not F."/>
            <person name="Otillar R."/>
            <person name="Panaud O."/>
            <person name="Pangilinan J."/>
            <person name="Paulsen I."/>
            <person name="Piegu B."/>
            <person name="Poliakov A."/>
            <person name="Robbens S."/>
            <person name="Schmutz J."/>
            <person name="Toulza E."/>
            <person name="Wyss T."/>
            <person name="Zelensky A."/>
            <person name="Zhou K."/>
            <person name="Armbrust E.V."/>
            <person name="Bhattacharya D."/>
            <person name="Goodenough U.W."/>
            <person name="Van de Peer Y."/>
            <person name="Grigoriev I.V."/>
        </authorList>
    </citation>
    <scope>NUCLEOTIDE SEQUENCE [LARGE SCALE GENOMIC DNA]</scope>
    <source>
        <strain evidence="2 3">CCMP1545</strain>
    </source>
</reference>
<evidence type="ECO:0000256" key="1">
    <source>
        <dbReference type="SAM" id="MobiDB-lite"/>
    </source>
</evidence>
<dbReference type="OrthoDB" id="10668670at2759"/>
<dbReference type="AlphaFoldDB" id="C1N0D0"/>
<dbReference type="OMA" id="WEYRERY"/>
<keyword evidence="3" id="KW-1185">Reference proteome</keyword>
<accession>C1N0D0</accession>
<feature type="region of interest" description="Disordered" evidence="1">
    <location>
        <begin position="186"/>
        <end position="220"/>
    </location>
</feature>
<name>C1N0D0_MICPC</name>
<evidence type="ECO:0000313" key="3">
    <source>
        <dbReference type="Proteomes" id="UP000001876"/>
    </source>
</evidence>
<dbReference type="EMBL" id="GG663744">
    <property type="protein sequence ID" value="EEH54004.1"/>
    <property type="molecule type" value="Genomic_DNA"/>
</dbReference>
<protein>
    <submittedName>
        <fullName evidence="2">Predicted protein</fullName>
    </submittedName>
</protein>